<keyword evidence="3" id="KW-1185">Reference proteome</keyword>
<dbReference type="AlphaFoldDB" id="W3WT41"/>
<dbReference type="RefSeq" id="XP_007837689.1">
    <property type="nucleotide sequence ID" value="XM_007839498.1"/>
</dbReference>
<dbReference type="InParanoid" id="W3WT41"/>
<protein>
    <submittedName>
        <fullName evidence="2">Uncharacterized protein</fullName>
    </submittedName>
</protein>
<dbReference type="GeneID" id="19275930"/>
<organism evidence="2 3">
    <name type="scientific">Pestalotiopsis fici (strain W106-1 / CGMCC3.15140)</name>
    <dbReference type="NCBI Taxonomy" id="1229662"/>
    <lineage>
        <taxon>Eukaryota</taxon>
        <taxon>Fungi</taxon>
        <taxon>Dikarya</taxon>
        <taxon>Ascomycota</taxon>
        <taxon>Pezizomycotina</taxon>
        <taxon>Sordariomycetes</taxon>
        <taxon>Xylariomycetidae</taxon>
        <taxon>Amphisphaeriales</taxon>
        <taxon>Sporocadaceae</taxon>
        <taxon>Pestalotiopsis</taxon>
    </lineage>
</organism>
<evidence type="ECO:0000313" key="2">
    <source>
        <dbReference type="EMBL" id="ETS77043.1"/>
    </source>
</evidence>
<dbReference type="OrthoDB" id="10338807at2759"/>
<accession>W3WT41</accession>
<evidence type="ECO:0000256" key="1">
    <source>
        <dbReference type="SAM" id="MobiDB-lite"/>
    </source>
</evidence>
<feature type="compositionally biased region" description="Polar residues" evidence="1">
    <location>
        <begin position="19"/>
        <end position="29"/>
    </location>
</feature>
<dbReference type="KEGG" id="pfy:PFICI_10917"/>
<feature type="region of interest" description="Disordered" evidence="1">
    <location>
        <begin position="61"/>
        <end position="89"/>
    </location>
</feature>
<feature type="region of interest" description="Disordered" evidence="1">
    <location>
        <begin position="1"/>
        <end position="49"/>
    </location>
</feature>
<dbReference type="HOGENOM" id="CLU_2455461_0_0_1"/>
<feature type="compositionally biased region" description="Basic and acidic residues" evidence="1">
    <location>
        <begin position="68"/>
        <end position="80"/>
    </location>
</feature>
<gene>
    <name evidence="2" type="ORF">PFICI_10917</name>
</gene>
<dbReference type="Proteomes" id="UP000030651">
    <property type="component" value="Unassembled WGS sequence"/>
</dbReference>
<proteinExistence type="predicted"/>
<evidence type="ECO:0000313" key="3">
    <source>
        <dbReference type="Proteomes" id="UP000030651"/>
    </source>
</evidence>
<name>W3WT41_PESFW</name>
<dbReference type="EMBL" id="KI912116">
    <property type="protein sequence ID" value="ETS77043.1"/>
    <property type="molecule type" value="Genomic_DNA"/>
</dbReference>
<sequence length="89" mass="9745">MTATTNDQKPAAVQEEGKPQSSSKPTTAKRNLGKPHAAREDCGYAHAGTNWDIVNADRAGETLTTDEETNKKKSWKDRLFKGPGLGLYR</sequence>
<reference evidence="3" key="1">
    <citation type="journal article" date="2015" name="BMC Genomics">
        <title>Genomic and transcriptomic analysis of the endophytic fungus Pestalotiopsis fici reveals its lifestyle and high potential for synthesis of natural products.</title>
        <authorList>
            <person name="Wang X."/>
            <person name="Zhang X."/>
            <person name="Liu L."/>
            <person name="Xiang M."/>
            <person name="Wang W."/>
            <person name="Sun X."/>
            <person name="Che Y."/>
            <person name="Guo L."/>
            <person name="Liu G."/>
            <person name="Guo L."/>
            <person name="Wang C."/>
            <person name="Yin W.B."/>
            <person name="Stadler M."/>
            <person name="Zhang X."/>
            <person name="Liu X."/>
        </authorList>
    </citation>
    <scope>NUCLEOTIDE SEQUENCE [LARGE SCALE GENOMIC DNA]</scope>
    <source>
        <strain evidence="3">W106-1 / CGMCC3.15140</strain>
    </source>
</reference>